<name>A0A820NBZ7_9BILA</name>
<dbReference type="EMBL" id="CAJOBD010062035">
    <property type="protein sequence ID" value="CAF4386123.1"/>
    <property type="molecule type" value="Genomic_DNA"/>
</dbReference>
<proteinExistence type="predicted"/>
<gene>
    <name evidence="1" type="ORF">JBS370_LOCUS43009</name>
</gene>
<accession>A0A820NBZ7</accession>
<reference evidence="1" key="1">
    <citation type="submission" date="2021-02" db="EMBL/GenBank/DDBJ databases">
        <authorList>
            <person name="Nowell W R."/>
        </authorList>
    </citation>
    <scope>NUCLEOTIDE SEQUENCE</scope>
</reference>
<evidence type="ECO:0000313" key="2">
    <source>
        <dbReference type="Proteomes" id="UP000663836"/>
    </source>
</evidence>
<feature type="non-terminal residue" evidence="1">
    <location>
        <position position="1"/>
    </location>
</feature>
<dbReference type="AlphaFoldDB" id="A0A820NBZ7"/>
<sequence>MEFHKLQKTKTVACYGDRRRNNDNDSTVYDTEQTN</sequence>
<organism evidence="1 2">
    <name type="scientific">Rotaria sordida</name>
    <dbReference type="NCBI Taxonomy" id="392033"/>
    <lineage>
        <taxon>Eukaryota</taxon>
        <taxon>Metazoa</taxon>
        <taxon>Spiralia</taxon>
        <taxon>Gnathifera</taxon>
        <taxon>Rotifera</taxon>
        <taxon>Eurotatoria</taxon>
        <taxon>Bdelloidea</taxon>
        <taxon>Philodinida</taxon>
        <taxon>Philodinidae</taxon>
        <taxon>Rotaria</taxon>
    </lineage>
</organism>
<comment type="caution">
    <text evidence="1">The sequence shown here is derived from an EMBL/GenBank/DDBJ whole genome shotgun (WGS) entry which is preliminary data.</text>
</comment>
<evidence type="ECO:0000313" key="1">
    <source>
        <dbReference type="EMBL" id="CAF4386123.1"/>
    </source>
</evidence>
<protein>
    <submittedName>
        <fullName evidence="1">Uncharacterized protein</fullName>
    </submittedName>
</protein>
<dbReference type="Proteomes" id="UP000663836">
    <property type="component" value="Unassembled WGS sequence"/>
</dbReference>